<feature type="domain" description="Thioesterase TesA-like" evidence="3">
    <location>
        <begin position="23"/>
        <end position="253"/>
    </location>
</feature>
<name>A0A5P2D818_STRVZ</name>
<dbReference type="InterPro" id="IPR001031">
    <property type="entry name" value="Thioesterase"/>
</dbReference>
<dbReference type="PANTHER" id="PTHR11487">
    <property type="entry name" value="THIOESTERASE"/>
    <property type="match status" value="1"/>
</dbReference>
<dbReference type="InterPro" id="IPR012223">
    <property type="entry name" value="TEII"/>
</dbReference>
<dbReference type="EMBL" id="CP029190">
    <property type="protein sequence ID" value="QES51216.1"/>
    <property type="molecule type" value="Genomic_DNA"/>
</dbReference>
<evidence type="ECO:0000259" key="3">
    <source>
        <dbReference type="SMART" id="SM00824"/>
    </source>
</evidence>
<keyword evidence="2" id="KW-0378">Hydrolase</keyword>
<dbReference type="Pfam" id="PF00975">
    <property type="entry name" value="Thioesterase"/>
    <property type="match status" value="1"/>
</dbReference>
<dbReference type="Gene3D" id="3.40.50.1820">
    <property type="entry name" value="alpha/beta hydrolase"/>
    <property type="match status" value="1"/>
</dbReference>
<comment type="similarity">
    <text evidence="1">Belongs to the thioesterase family.</text>
</comment>
<dbReference type="OrthoDB" id="8480037at2"/>
<dbReference type="GO" id="GO:0016787">
    <property type="term" value="F:hydrolase activity"/>
    <property type="evidence" value="ECO:0007669"/>
    <property type="project" value="UniProtKB-KW"/>
</dbReference>
<dbReference type="SMART" id="SM00824">
    <property type="entry name" value="PKS_TE"/>
    <property type="match status" value="1"/>
</dbReference>
<accession>A0A5P2D818</accession>
<proteinExistence type="inferred from homology"/>
<dbReference type="RefSeq" id="WP_150210964.1">
    <property type="nucleotide sequence ID" value="NZ_CP029190.1"/>
</dbReference>
<organism evidence="4 5">
    <name type="scientific">Streptomyces venezuelae</name>
    <dbReference type="NCBI Taxonomy" id="54571"/>
    <lineage>
        <taxon>Bacteria</taxon>
        <taxon>Bacillati</taxon>
        <taxon>Actinomycetota</taxon>
        <taxon>Actinomycetes</taxon>
        <taxon>Kitasatosporales</taxon>
        <taxon>Streptomycetaceae</taxon>
        <taxon>Streptomyces</taxon>
    </lineage>
</organism>
<reference evidence="4 5" key="1">
    <citation type="submission" date="2018-05" db="EMBL/GenBank/DDBJ databases">
        <title>Streptomyces venezuelae.</title>
        <authorList>
            <person name="Kim W."/>
            <person name="Lee N."/>
            <person name="Cho B.-K."/>
        </authorList>
    </citation>
    <scope>NUCLEOTIDE SEQUENCE [LARGE SCALE GENOMIC DNA]</scope>
    <source>
        <strain evidence="4 5">ATCC 21782</strain>
    </source>
</reference>
<dbReference type="SUPFAM" id="SSF53474">
    <property type="entry name" value="alpha/beta-Hydrolases"/>
    <property type="match status" value="1"/>
</dbReference>
<dbReference type="Proteomes" id="UP000325211">
    <property type="component" value="Chromosome"/>
</dbReference>
<protein>
    <submittedName>
        <fullName evidence="4">Putative thioesterase</fullName>
    </submittedName>
</protein>
<evidence type="ECO:0000256" key="2">
    <source>
        <dbReference type="ARBA" id="ARBA00022801"/>
    </source>
</evidence>
<evidence type="ECO:0000313" key="4">
    <source>
        <dbReference type="EMBL" id="QES51216.1"/>
    </source>
</evidence>
<evidence type="ECO:0000256" key="1">
    <source>
        <dbReference type="ARBA" id="ARBA00007169"/>
    </source>
</evidence>
<dbReference type="PANTHER" id="PTHR11487:SF0">
    <property type="entry name" value="S-ACYL FATTY ACID SYNTHASE THIOESTERASE, MEDIUM CHAIN"/>
    <property type="match status" value="1"/>
</dbReference>
<dbReference type="InterPro" id="IPR029058">
    <property type="entry name" value="AB_hydrolase_fold"/>
</dbReference>
<evidence type="ECO:0000313" key="5">
    <source>
        <dbReference type="Proteomes" id="UP000325211"/>
    </source>
</evidence>
<dbReference type="GO" id="GO:0008610">
    <property type="term" value="P:lipid biosynthetic process"/>
    <property type="evidence" value="ECO:0007669"/>
    <property type="project" value="TreeGrafter"/>
</dbReference>
<dbReference type="AlphaFoldDB" id="A0A5P2D818"/>
<sequence>MERLADRWVLRPPRERAGRIRLICVPYAGGSAAAFHGWGDVLPPAVEPWALRLPGRDARIREPLGTDLRAVAVEAAEALAGLLGDEPFALFGHSLGAWLAYEIAHELGRKWDLHPALLAVSASNAPSARRRPRTSVHRLPDLELLEALDSRYGAIPPVIREDPQLRAVYLPVLRADVTMLETYEFPAGRLLPCPVLAYGGTEDRETSAEGLAAWGALTGAGSGVTLLPGGHFFLQPERARLLGHLAPELLHVLIP</sequence>
<gene>
    <name evidence="4" type="ORF">DEJ50_28645</name>
</gene>
<dbReference type="InterPro" id="IPR020802">
    <property type="entry name" value="TesA-like"/>
</dbReference>